<feature type="coiled-coil region" evidence="2">
    <location>
        <begin position="35"/>
        <end position="104"/>
    </location>
</feature>
<evidence type="ECO:0000256" key="3">
    <source>
        <dbReference type="SAM" id="SignalP"/>
    </source>
</evidence>
<dbReference type="GO" id="GO:0004222">
    <property type="term" value="F:metalloendopeptidase activity"/>
    <property type="evidence" value="ECO:0007669"/>
    <property type="project" value="TreeGrafter"/>
</dbReference>
<dbReference type="PANTHER" id="PTHR21666">
    <property type="entry name" value="PEPTIDASE-RELATED"/>
    <property type="match status" value="1"/>
</dbReference>
<gene>
    <name evidence="5" type="ORF">A3J93_04510</name>
</gene>
<accession>A0A1F6NX40</accession>
<organism evidence="5 6">
    <name type="scientific">Candidatus Magasanikbacteria bacterium RIFOXYC2_FULL_42_28</name>
    <dbReference type="NCBI Taxonomy" id="1798704"/>
    <lineage>
        <taxon>Bacteria</taxon>
        <taxon>Candidatus Magasanikiibacteriota</taxon>
    </lineage>
</organism>
<evidence type="ECO:0000313" key="5">
    <source>
        <dbReference type="EMBL" id="OGH88497.1"/>
    </source>
</evidence>
<evidence type="ECO:0000256" key="1">
    <source>
        <dbReference type="ARBA" id="ARBA00022729"/>
    </source>
</evidence>
<reference evidence="5 6" key="1">
    <citation type="journal article" date="2016" name="Nat. Commun.">
        <title>Thousands of microbial genomes shed light on interconnected biogeochemical processes in an aquifer system.</title>
        <authorList>
            <person name="Anantharaman K."/>
            <person name="Brown C.T."/>
            <person name="Hug L.A."/>
            <person name="Sharon I."/>
            <person name="Castelle C.J."/>
            <person name="Probst A.J."/>
            <person name="Thomas B.C."/>
            <person name="Singh A."/>
            <person name="Wilkins M.J."/>
            <person name="Karaoz U."/>
            <person name="Brodie E.L."/>
            <person name="Williams K.H."/>
            <person name="Hubbard S.S."/>
            <person name="Banfield J.F."/>
        </authorList>
    </citation>
    <scope>NUCLEOTIDE SEQUENCE [LARGE SCALE GENOMIC DNA]</scope>
</reference>
<feature type="signal peptide" evidence="3">
    <location>
        <begin position="1"/>
        <end position="25"/>
    </location>
</feature>
<proteinExistence type="predicted"/>
<keyword evidence="2" id="KW-0175">Coiled coil</keyword>
<dbReference type="SUPFAM" id="SSF51261">
    <property type="entry name" value="Duplicated hybrid motif"/>
    <property type="match status" value="1"/>
</dbReference>
<sequence length="409" mass="45981">MKKYFSLLIIFFTGLILLTPILARAQEAGGNQDEINALNTEITKRKDTIKQLEETIAKYKSNINQKQLEAVSLKNQVSIIEAQVAQVETSIDLTKEKIKEAELSITALDLSIADKEAVIKRQKVVITQIIQGLLANDQKNFLEIMLTNDSFADFYNQAKYLENVYVDLGRSVKNVRLAKEDLTNQKVQVDAKRQNYENLKIDLEDQRKDLNERVGLKITLLGQTKASEARYQTLLVSLRQQYQLVESEVRTFEDKVRKKLEAQDKIQSSGGELLLSWPVPSRYITAYFHDPEYPYRRVFEHNAVDIRASQGTPIKATAPGYVGMARRCTLASCYSYVLLIHTTDISTVYGHMSSIAVSADQFVERGDIIGYSGGTPGTAGAGPFVTGPHLHFEVRKNGIPVDPLGYLIQ</sequence>
<dbReference type="EMBL" id="MFQZ01000002">
    <property type="protein sequence ID" value="OGH88497.1"/>
    <property type="molecule type" value="Genomic_DNA"/>
</dbReference>
<dbReference type="InterPro" id="IPR016047">
    <property type="entry name" value="M23ase_b-sheet_dom"/>
</dbReference>
<comment type="caution">
    <text evidence="5">The sequence shown here is derived from an EMBL/GenBank/DDBJ whole genome shotgun (WGS) entry which is preliminary data.</text>
</comment>
<dbReference type="PANTHER" id="PTHR21666:SF289">
    <property type="entry name" value="L-ALA--D-GLU ENDOPEPTIDASE"/>
    <property type="match status" value="1"/>
</dbReference>
<dbReference type="InterPro" id="IPR050570">
    <property type="entry name" value="Cell_wall_metabolism_enzyme"/>
</dbReference>
<evidence type="ECO:0000256" key="2">
    <source>
        <dbReference type="SAM" id="Coils"/>
    </source>
</evidence>
<dbReference type="AlphaFoldDB" id="A0A1F6NX40"/>
<dbReference type="Pfam" id="PF01551">
    <property type="entry name" value="Peptidase_M23"/>
    <property type="match status" value="1"/>
</dbReference>
<feature type="chain" id="PRO_5009525876" description="M23ase beta-sheet core domain-containing protein" evidence="3">
    <location>
        <begin position="26"/>
        <end position="409"/>
    </location>
</feature>
<feature type="coiled-coil region" evidence="2">
    <location>
        <begin position="179"/>
        <end position="255"/>
    </location>
</feature>
<dbReference type="Gene3D" id="6.10.250.3150">
    <property type="match status" value="1"/>
</dbReference>
<dbReference type="InterPro" id="IPR011055">
    <property type="entry name" value="Dup_hybrid_motif"/>
</dbReference>
<dbReference type="Proteomes" id="UP000177907">
    <property type="component" value="Unassembled WGS sequence"/>
</dbReference>
<dbReference type="Gene3D" id="2.70.70.10">
    <property type="entry name" value="Glucose Permease (Domain IIA)"/>
    <property type="match status" value="1"/>
</dbReference>
<feature type="domain" description="M23ase beta-sheet core" evidence="4">
    <location>
        <begin position="301"/>
        <end position="403"/>
    </location>
</feature>
<dbReference type="STRING" id="1798704.A3J93_04510"/>
<name>A0A1F6NX40_9BACT</name>
<keyword evidence="1 3" id="KW-0732">Signal</keyword>
<dbReference type="CDD" id="cd12797">
    <property type="entry name" value="M23_peptidase"/>
    <property type="match status" value="1"/>
</dbReference>
<evidence type="ECO:0000313" key="6">
    <source>
        <dbReference type="Proteomes" id="UP000177907"/>
    </source>
</evidence>
<evidence type="ECO:0000259" key="4">
    <source>
        <dbReference type="Pfam" id="PF01551"/>
    </source>
</evidence>
<protein>
    <recommendedName>
        <fullName evidence="4">M23ase beta-sheet core domain-containing protein</fullName>
    </recommendedName>
</protein>